<proteinExistence type="predicted"/>
<accession>A0A7X6KW54</accession>
<dbReference type="Proteomes" id="UP000581206">
    <property type="component" value="Unassembled WGS sequence"/>
</dbReference>
<organism evidence="1 2">
    <name type="scientific">Cellulomonas denverensis</name>
    <dbReference type="NCBI Taxonomy" id="264297"/>
    <lineage>
        <taxon>Bacteria</taxon>
        <taxon>Bacillati</taxon>
        <taxon>Actinomycetota</taxon>
        <taxon>Actinomycetes</taxon>
        <taxon>Micrococcales</taxon>
        <taxon>Cellulomonadaceae</taxon>
        <taxon>Cellulomonas</taxon>
    </lineage>
</organism>
<keyword evidence="2" id="KW-1185">Reference proteome</keyword>
<evidence type="ECO:0000313" key="1">
    <source>
        <dbReference type="EMBL" id="NKY23128.1"/>
    </source>
</evidence>
<name>A0A7X6KW54_9CELL</name>
<sequence>MIWATRGRSWGFRFLRDGGFPDPLPVYDAVFAAADPGPSALRRADGRAALSQPGVAGALALRFPDPEGRRDRAGRVIPHEFVVFPPLADAIGSVDEGAVLVWPAVAQEYARVWDAPAGPSASAY</sequence>
<evidence type="ECO:0000313" key="2">
    <source>
        <dbReference type="Proteomes" id="UP000581206"/>
    </source>
</evidence>
<comment type="caution">
    <text evidence="1">The sequence shown here is derived from an EMBL/GenBank/DDBJ whole genome shotgun (WGS) entry which is preliminary data.</text>
</comment>
<dbReference type="AlphaFoldDB" id="A0A7X6KW54"/>
<dbReference type="EMBL" id="JAAXOX010000004">
    <property type="protein sequence ID" value="NKY23128.1"/>
    <property type="molecule type" value="Genomic_DNA"/>
</dbReference>
<protein>
    <submittedName>
        <fullName evidence="1">Uncharacterized protein</fullName>
    </submittedName>
</protein>
<reference evidence="1 2" key="1">
    <citation type="submission" date="2020-04" db="EMBL/GenBank/DDBJ databases">
        <title>MicrobeNet Type strains.</title>
        <authorList>
            <person name="Nicholson A.C."/>
        </authorList>
    </citation>
    <scope>NUCLEOTIDE SEQUENCE [LARGE SCALE GENOMIC DNA]</scope>
    <source>
        <strain evidence="1 2">ATCC BAA-788</strain>
    </source>
</reference>
<gene>
    <name evidence="1" type="ORF">HGA03_10685</name>
</gene>